<dbReference type="PANTHER" id="PTHR12137">
    <property type="entry name" value="CARBOHYDRATE SULFOTRANSFERASE"/>
    <property type="match status" value="1"/>
</dbReference>
<evidence type="ECO:0000256" key="8">
    <source>
        <dbReference type="ARBA" id="ARBA00023180"/>
    </source>
</evidence>
<evidence type="ECO:0000256" key="4">
    <source>
        <dbReference type="ARBA" id="ARBA00022692"/>
    </source>
</evidence>
<evidence type="ECO:0000256" key="2">
    <source>
        <dbReference type="ARBA" id="ARBA00006339"/>
    </source>
</evidence>
<sequence>MNGELRLQAVHHIGCLPNTGTRPDNISARLRQRSPVWSSKHTDDTATESTEFFCQARTTTMANKGYGNLGMLKASGFHSEGLSPLTCSNLWQRLLIPSMLYGCEVWGDLPKRELNVFETVQKRIGKHIQGGTLENKKLWSQIVDQAILTHEERRWKAGLVDKGAHRFLRVRESLRPSVLYSVIKCKMECRKSLMNAVRLLAYPEKLDNADICTVCGQEYTDTVEHYVMSGNQVDSVAMVNPVYRRLGLYPRSRRLGHQLVPSSIRTKSRIATCDPGIEGQRLRKPIGFSVFLVKTVSLRNSELSSINSYQRSYSVTYPQTFLLTISLLLIVSVLTVLWDGRLYIDIFHRADLALHLQNNCRDISVFNTTVRHFPAKHESQNVTQMLENIRLCNQTERIAHMKKICEGRYDATKAYLLKPSPRSLVDHKHKLTFCWMSKAGGTSLKAFILEANGLDLSTYHGQGNSLNLVHFVATLNNYGVDQMYQFNDTKAKFVSEHYFNVMAIRHPFDRLVAYYRDKIVDNDRSSNHPNRAADILREFRPELFVNNKTLSNMKWPQEAIGLPTFNEVMTWVYRHKVMDEHWNFIFETCHPCAHDWGAILRVETMETDGQRLAKLVNSTRSRIPVRHSHENKTNYLQFGKTLNQFADLSDELVDYFLEFYRTDMKMFGYRWDRRTHTAYCAIETPNGWCC</sequence>
<keyword evidence="4" id="KW-0812">Transmembrane</keyword>
<evidence type="ECO:0000313" key="11">
    <source>
        <dbReference type="Proteomes" id="UP001208570"/>
    </source>
</evidence>
<dbReference type="PANTHER" id="PTHR12137:SF54">
    <property type="entry name" value="CARBOHYDRATE SULFOTRANSFERASE"/>
    <property type="match status" value="1"/>
</dbReference>
<proteinExistence type="inferred from homology"/>
<evidence type="ECO:0000256" key="6">
    <source>
        <dbReference type="ARBA" id="ARBA00023034"/>
    </source>
</evidence>
<comment type="similarity">
    <text evidence="2 9">Belongs to the sulfotransferase 2 family.</text>
</comment>
<keyword evidence="7" id="KW-0472">Membrane</keyword>
<keyword evidence="6 9" id="KW-0333">Golgi apparatus</keyword>
<dbReference type="Proteomes" id="UP001208570">
    <property type="component" value="Unassembled WGS sequence"/>
</dbReference>
<evidence type="ECO:0000313" key="10">
    <source>
        <dbReference type="EMBL" id="KAK2142701.1"/>
    </source>
</evidence>
<comment type="subcellular location">
    <subcellularLocation>
        <location evidence="1 9">Golgi apparatus membrane</location>
        <topology evidence="1 9">Single-pass type II membrane protein</topology>
    </subcellularLocation>
</comment>
<evidence type="ECO:0000256" key="7">
    <source>
        <dbReference type="ARBA" id="ARBA00023136"/>
    </source>
</evidence>
<gene>
    <name evidence="10" type="ORF">LSH36_922g01001</name>
</gene>
<dbReference type="GO" id="GO:0008146">
    <property type="term" value="F:sulfotransferase activity"/>
    <property type="evidence" value="ECO:0007669"/>
    <property type="project" value="InterPro"/>
</dbReference>
<keyword evidence="5" id="KW-1133">Transmembrane helix</keyword>
<evidence type="ECO:0000256" key="1">
    <source>
        <dbReference type="ARBA" id="ARBA00004323"/>
    </source>
</evidence>
<dbReference type="EC" id="2.8.2.-" evidence="9"/>
<keyword evidence="8 9" id="KW-0325">Glycoprotein</keyword>
<accession>A0AAD9IY37</accession>
<dbReference type="InterPro" id="IPR005331">
    <property type="entry name" value="Sulfotransferase"/>
</dbReference>
<protein>
    <recommendedName>
        <fullName evidence="9">Carbohydrate sulfotransferase</fullName>
        <ecNumber evidence="9">2.8.2.-</ecNumber>
    </recommendedName>
</protein>
<keyword evidence="9" id="KW-0119">Carbohydrate metabolism</keyword>
<keyword evidence="3 9" id="KW-0808">Transferase</keyword>
<dbReference type="EMBL" id="JAODUP010000922">
    <property type="protein sequence ID" value="KAK2142701.1"/>
    <property type="molecule type" value="Genomic_DNA"/>
</dbReference>
<dbReference type="GO" id="GO:0000139">
    <property type="term" value="C:Golgi membrane"/>
    <property type="evidence" value="ECO:0007669"/>
    <property type="project" value="UniProtKB-SubCell"/>
</dbReference>
<evidence type="ECO:0000256" key="5">
    <source>
        <dbReference type="ARBA" id="ARBA00022989"/>
    </source>
</evidence>
<dbReference type="GO" id="GO:0016051">
    <property type="term" value="P:carbohydrate biosynthetic process"/>
    <property type="evidence" value="ECO:0007669"/>
    <property type="project" value="InterPro"/>
</dbReference>
<comment type="caution">
    <text evidence="10">The sequence shown here is derived from an EMBL/GenBank/DDBJ whole genome shotgun (WGS) entry which is preliminary data.</text>
</comment>
<keyword evidence="11" id="KW-1185">Reference proteome</keyword>
<reference evidence="10" key="1">
    <citation type="journal article" date="2023" name="Mol. Biol. Evol.">
        <title>Third-Generation Sequencing Reveals the Adaptive Role of the Epigenome in Three Deep-Sea Polychaetes.</title>
        <authorList>
            <person name="Perez M."/>
            <person name="Aroh O."/>
            <person name="Sun Y."/>
            <person name="Lan Y."/>
            <person name="Juniper S.K."/>
            <person name="Young C.R."/>
            <person name="Angers B."/>
            <person name="Qian P.Y."/>
        </authorList>
    </citation>
    <scope>NUCLEOTIDE SEQUENCE</scope>
    <source>
        <strain evidence="10">P08H-3</strain>
    </source>
</reference>
<name>A0AAD9IY37_9ANNE</name>
<keyword evidence="9" id="KW-0735">Signal-anchor</keyword>
<dbReference type="AlphaFoldDB" id="A0AAD9IY37"/>
<evidence type="ECO:0000256" key="9">
    <source>
        <dbReference type="RuleBase" id="RU364020"/>
    </source>
</evidence>
<dbReference type="InterPro" id="IPR018011">
    <property type="entry name" value="Carb_sulfotrans_8-10"/>
</dbReference>
<evidence type="ECO:0000256" key="3">
    <source>
        <dbReference type="ARBA" id="ARBA00022679"/>
    </source>
</evidence>
<organism evidence="10 11">
    <name type="scientific">Paralvinella palmiformis</name>
    <dbReference type="NCBI Taxonomy" id="53620"/>
    <lineage>
        <taxon>Eukaryota</taxon>
        <taxon>Metazoa</taxon>
        <taxon>Spiralia</taxon>
        <taxon>Lophotrochozoa</taxon>
        <taxon>Annelida</taxon>
        <taxon>Polychaeta</taxon>
        <taxon>Sedentaria</taxon>
        <taxon>Canalipalpata</taxon>
        <taxon>Terebellida</taxon>
        <taxon>Terebelliformia</taxon>
        <taxon>Alvinellidae</taxon>
        <taxon>Paralvinella</taxon>
    </lineage>
</organism>
<dbReference type="Pfam" id="PF03567">
    <property type="entry name" value="Sulfotransfer_2"/>
    <property type="match status" value="1"/>
</dbReference>